<evidence type="ECO:0000313" key="2">
    <source>
        <dbReference type="EMBL" id="PMD67260.1"/>
    </source>
</evidence>
<proteinExistence type="predicted"/>
<dbReference type="InParanoid" id="A0A2J6TW61"/>
<dbReference type="GO" id="GO:0006360">
    <property type="term" value="P:transcription by RNA polymerase I"/>
    <property type="evidence" value="ECO:0007669"/>
    <property type="project" value="InterPro"/>
</dbReference>
<accession>A0A2J6TW61</accession>
<dbReference type="Gene3D" id="6.20.250.70">
    <property type="match status" value="1"/>
</dbReference>
<sequence length="553" mass="59696">MPPLKFQSQSSKSKKKSAPSKKSPKSAPPPASFKSAEYVQESDEEEPVNSEKESESDSDGESLPSNPVDIMITPNGKLQRPAGSSSSSENESESDENGSEADDEEEEEPSVAAKQTAAGPDKMASKPPRGSVVTFQKPPLYKPPVGFEKASLEGTPKAEHMFKRSSLGEKQIWYFTAPASLPVSAIEQMSWKDATDGKPIVNHNGNEYGFMRDSAEDKTYTKIMVPDGSDDGYRTVKKPIDQIFHLQQILQLPGAHASSSITASSSKATVPAKKPIRQQPQGLKMRFRPIGFGGGETGKIGSSSSSVDSSSDEEVEQPPAAFRPPVPIASESSEEEESPEDSESDGQSSEDSGSDEESSSSDVEMTEAPPLLRKPIAEERNNKISATVSSSQEVTNGSLKRKHGEKEERKSKHSSSRSLSIDDRELKRLKEKQTESQRGLGGRASVSIEPRKSSTQGSSAKSGITSSKADTPIRPPKSAILPHSSPAPRAQPSPGKGDQRPSEKPKSKKRDRSESATPLTKSGVSLHDLTKATDPSLTGEERRKKIKWLKNKE</sequence>
<feature type="region of interest" description="Disordered" evidence="1">
    <location>
        <begin position="1"/>
        <end position="152"/>
    </location>
</feature>
<dbReference type="Pfam" id="PF08208">
    <property type="entry name" value="RNA_polI_A34"/>
    <property type="match status" value="1"/>
</dbReference>
<name>A0A2J6TW61_9HELO</name>
<feature type="compositionally biased region" description="Polar residues" evidence="1">
    <location>
        <begin position="453"/>
        <end position="469"/>
    </location>
</feature>
<dbReference type="PANTHER" id="PTHR28155:SF1">
    <property type="entry name" value="DNA-DIRECTED RNA POLYMERASE I SUBUNIT RPA34.5-DOMAIN-CONTAINING PROTEIN"/>
    <property type="match status" value="1"/>
</dbReference>
<dbReference type="OrthoDB" id="76224at2759"/>
<dbReference type="PANTHER" id="PTHR28155">
    <property type="entry name" value="ACR243WP"/>
    <property type="match status" value="1"/>
</dbReference>
<feature type="compositionally biased region" description="Acidic residues" evidence="1">
    <location>
        <begin position="90"/>
        <end position="109"/>
    </location>
</feature>
<dbReference type="InterPro" id="IPR053263">
    <property type="entry name" value="Euk_RPA34_RNAP_subunit"/>
</dbReference>
<reference evidence="2 3" key="1">
    <citation type="submission" date="2016-04" db="EMBL/GenBank/DDBJ databases">
        <title>A degradative enzymes factory behind the ericoid mycorrhizal symbiosis.</title>
        <authorList>
            <consortium name="DOE Joint Genome Institute"/>
            <person name="Martino E."/>
            <person name="Morin E."/>
            <person name="Grelet G."/>
            <person name="Kuo A."/>
            <person name="Kohler A."/>
            <person name="Daghino S."/>
            <person name="Barry K."/>
            <person name="Choi C."/>
            <person name="Cichocki N."/>
            <person name="Clum A."/>
            <person name="Copeland A."/>
            <person name="Hainaut M."/>
            <person name="Haridas S."/>
            <person name="Labutti K."/>
            <person name="Lindquist E."/>
            <person name="Lipzen A."/>
            <person name="Khouja H.-R."/>
            <person name="Murat C."/>
            <person name="Ohm R."/>
            <person name="Olson A."/>
            <person name="Spatafora J."/>
            <person name="Veneault-Fourrey C."/>
            <person name="Henrissat B."/>
            <person name="Grigoriev I."/>
            <person name="Martin F."/>
            <person name="Perotto S."/>
        </authorList>
    </citation>
    <scope>NUCLEOTIDE SEQUENCE [LARGE SCALE GENOMIC DNA]</scope>
    <source>
        <strain evidence="2 3">E</strain>
    </source>
</reference>
<dbReference type="Proteomes" id="UP000235371">
    <property type="component" value="Unassembled WGS sequence"/>
</dbReference>
<evidence type="ECO:0000256" key="1">
    <source>
        <dbReference type="SAM" id="MobiDB-lite"/>
    </source>
</evidence>
<dbReference type="InterPro" id="IPR013240">
    <property type="entry name" value="DNA-dir_RNA_pol1_su_RPA34"/>
</dbReference>
<keyword evidence="3" id="KW-1185">Reference proteome</keyword>
<feature type="compositionally biased region" description="Low complexity" evidence="1">
    <location>
        <begin position="299"/>
        <end position="309"/>
    </location>
</feature>
<gene>
    <name evidence="2" type="ORF">K444DRAFT_623456</name>
</gene>
<dbReference type="EMBL" id="KZ613740">
    <property type="protein sequence ID" value="PMD67260.1"/>
    <property type="molecule type" value="Genomic_DNA"/>
</dbReference>
<feature type="compositionally biased region" description="Acidic residues" evidence="1">
    <location>
        <begin position="332"/>
        <end position="344"/>
    </location>
</feature>
<feature type="compositionally biased region" description="Basic residues" evidence="1">
    <location>
        <begin position="12"/>
        <end position="24"/>
    </location>
</feature>
<feature type="compositionally biased region" description="Basic residues" evidence="1">
    <location>
        <begin position="544"/>
        <end position="553"/>
    </location>
</feature>
<organism evidence="2 3">
    <name type="scientific">Hyaloscypha bicolor E</name>
    <dbReference type="NCBI Taxonomy" id="1095630"/>
    <lineage>
        <taxon>Eukaryota</taxon>
        <taxon>Fungi</taxon>
        <taxon>Dikarya</taxon>
        <taxon>Ascomycota</taxon>
        <taxon>Pezizomycotina</taxon>
        <taxon>Leotiomycetes</taxon>
        <taxon>Helotiales</taxon>
        <taxon>Hyaloscyphaceae</taxon>
        <taxon>Hyaloscypha</taxon>
        <taxon>Hyaloscypha bicolor</taxon>
    </lineage>
</organism>
<feature type="region of interest" description="Disordered" evidence="1">
    <location>
        <begin position="260"/>
        <end position="553"/>
    </location>
</feature>
<evidence type="ECO:0000313" key="3">
    <source>
        <dbReference type="Proteomes" id="UP000235371"/>
    </source>
</evidence>
<feature type="compositionally biased region" description="Basic and acidic residues" evidence="1">
    <location>
        <begin position="420"/>
        <end position="435"/>
    </location>
</feature>
<protein>
    <submittedName>
        <fullName evidence="2">Uncharacterized protein</fullName>
    </submittedName>
</protein>
<dbReference type="RefSeq" id="XP_024744164.1">
    <property type="nucleotide sequence ID" value="XM_024882284.1"/>
</dbReference>
<dbReference type="GeneID" id="36590361"/>
<dbReference type="AlphaFoldDB" id="A0A2J6TW61"/>
<feature type="compositionally biased region" description="Polar residues" evidence="1">
    <location>
        <begin position="383"/>
        <end position="398"/>
    </location>
</feature>
<feature type="compositionally biased region" description="Low complexity" evidence="1">
    <location>
        <begin position="1"/>
        <end position="11"/>
    </location>
</feature>
<dbReference type="STRING" id="1095630.A0A2J6TW61"/>